<accession>A0ACC0A284</accession>
<gene>
    <name evidence="1" type="ORF">M9H77_31264</name>
</gene>
<reference evidence="2" key="1">
    <citation type="journal article" date="2023" name="Nat. Plants">
        <title>Single-cell RNA sequencing provides a high-resolution roadmap for understanding the multicellular compartmentation of specialized metabolism.</title>
        <authorList>
            <person name="Sun S."/>
            <person name="Shen X."/>
            <person name="Li Y."/>
            <person name="Li Y."/>
            <person name="Wang S."/>
            <person name="Li R."/>
            <person name="Zhang H."/>
            <person name="Shen G."/>
            <person name="Guo B."/>
            <person name="Wei J."/>
            <person name="Xu J."/>
            <person name="St-Pierre B."/>
            <person name="Chen S."/>
            <person name="Sun C."/>
        </authorList>
    </citation>
    <scope>NUCLEOTIDE SEQUENCE [LARGE SCALE GENOMIC DNA]</scope>
</reference>
<evidence type="ECO:0000313" key="1">
    <source>
        <dbReference type="EMBL" id="KAI5654077.1"/>
    </source>
</evidence>
<sequence>MLNGNESVVNDGVPLVIITDRESALMPVIKYVFSKSYHMLCRRHIDQNVLAKLTKMIKDEVVASRFTMNCAESEHSVLKLWLSTCHGDLDTMFFNIDFVIESQISEIKYSLEFSKFKEKFNVKSNLILKNISNNISHLALRKIWLEIKRAREIIDDPLHKTLEIGIDISFVQAQDMDSEMRDLASLLDQISTGPISKVREVHRIIKDFLSPVFCLKILDDGRRTQSKGISLTGNTCPLHIKR</sequence>
<protein>
    <submittedName>
        <fullName evidence="1">Uncharacterized protein</fullName>
    </submittedName>
</protein>
<proteinExistence type="predicted"/>
<dbReference type="Proteomes" id="UP001060085">
    <property type="component" value="Linkage Group LG07"/>
</dbReference>
<keyword evidence="2" id="KW-1185">Reference proteome</keyword>
<organism evidence="1 2">
    <name type="scientific">Catharanthus roseus</name>
    <name type="common">Madagascar periwinkle</name>
    <name type="synonym">Vinca rosea</name>
    <dbReference type="NCBI Taxonomy" id="4058"/>
    <lineage>
        <taxon>Eukaryota</taxon>
        <taxon>Viridiplantae</taxon>
        <taxon>Streptophyta</taxon>
        <taxon>Embryophyta</taxon>
        <taxon>Tracheophyta</taxon>
        <taxon>Spermatophyta</taxon>
        <taxon>Magnoliopsida</taxon>
        <taxon>eudicotyledons</taxon>
        <taxon>Gunneridae</taxon>
        <taxon>Pentapetalae</taxon>
        <taxon>asterids</taxon>
        <taxon>lamiids</taxon>
        <taxon>Gentianales</taxon>
        <taxon>Apocynaceae</taxon>
        <taxon>Rauvolfioideae</taxon>
        <taxon>Vinceae</taxon>
        <taxon>Catharanthinae</taxon>
        <taxon>Catharanthus</taxon>
    </lineage>
</organism>
<name>A0ACC0A284_CATRO</name>
<evidence type="ECO:0000313" key="2">
    <source>
        <dbReference type="Proteomes" id="UP001060085"/>
    </source>
</evidence>
<comment type="caution">
    <text evidence="1">The sequence shown here is derived from an EMBL/GenBank/DDBJ whole genome shotgun (WGS) entry which is preliminary data.</text>
</comment>
<dbReference type="EMBL" id="CM044707">
    <property type="protein sequence ID" value="KAI5654077.1"/>
    <property type="molecule type" value="Genomic_DNA"/>
</dbReference>